<dbReference type="SUPFAM" id="SSF55811">
    <property type="entry name" value="Nudix"/>
    <property type="match status" value="2"/>
</dbReference>
<keyword evidence="3" id="KW-0479">Metal-binding</keyword>
<proteinExistence type="inferred from homology"/>
<evidence type="ECO:0000256" key="3">
    <source>
        <dbReference type="ARBA" id="ARBA00022723"/>
    </source>
</evidence>
<organism evidence="11">
    <name type="scientific">Gongylonema pulchrum</name>
    <dbReference type="NCBI Taxonomy" id="637853"/>
    <lineage>
        <taxon>Eukaryota</taxon>
        <taxon>Metazoa</taxon>
        <taxon>Ecdysozoa</taxon>
        <taxon>Nematoda</taxon>
        <taxon>Chromadorea</taxon>
        <taxon>Rhabditida</taxon>
        <taxon>Spirurina</taxon>
        <taxon>Spiruromorpha</taxon>
        <taxon>Spiruroidea</taxon>
        <taxon>Gongylonematidae</taxon>
        <taxon>Gongylonema</taxon>
    </lineage>
</organism>
<feature type="domain" description="Nudix hydrolase" evidence="8">
    <location>
        <begin position="51"/>
        <end position="187"/>
    </location>
</feature>
<evidence type="ECO:0000256" key="5">
    <source>
        <dbReference type="ARBA" id="ARBA00022842"/>
    </source>
</evidence>
<dbReference type="InterPro" id="IPR020476">
    <property type="entry name" value="Nudix_hydrolase"/>
</dbReference>
<dbReference type="Gene3D" id="3.90.79.10">
    <property type="entry name" value="Nucleoside Triphosphate Pyrophosphohydrolase"/>
    <property type="match status" value="2"/>
</dbReference>
<dbReference type="Proteomes" id="UP000271098">
    <property type="component" value="Unassembled WGS sequence"/>
</dbReference>
<evidence type="ECO:0000256" key="4">
    <source>
        <dbReference type="ARBA" id="ARBA00022801"/>
    </source>
</evidence>
<dbReference type="CDD" id="cd03426">
    <property type="entry name" value="NUDIX_CoAse_Nudt7"/>
    <property type="match status" value="1"/>
</dbReference>
<dbReference type="InterPro" id="IPR020084">
    <property type="entry name" value="NUDIX_hydrolase_CS"/>
</dbReference>
<name>A0A183EP70_9BILA</name>
<dbReference type="GO" id="GO:0010945">
    <property type="term" value="F:coenzyme A diphosphatase activity"/>
    <property type="evidence" value="ECO:0007669"/>
    <property type="project" value="InterPro"/>
</dbReference>
<reference evidence="9 10" key="2">
    <citation type="submission" date="2018-11" db="EMBL/GenBank/DDBJ databases">
        <authorList>
            <consortium name="Pathogen Informatics"/>
        </authorList>
    </citation>
    <scope>NUCLEOTIDE SEQUENCE [LARGE SCALE GENOMIC DNA]</scope>
</reference>
<evidence type="ECO:0000256" key="7">
    <source>
        <dbReference type="RuleBase" id="RU003476"/>
    </source>
</evidence>
<evidence type="ECO:0000313" key="9">
    <source>
        <dbReference type="EMBL" id="VDN40505.1"/>
    </source>
</evidence>
<dbReference type="PROSITE" id="PS51462">
    <property type="entry name" value="NUDIX"/>
    <property type="match status" value="1"/>
</dbReference>
<dbReference type="Pfam" id="PF00293">
    <property type="entry name" value="NUDIX"/>
    <property type="match status" value="1"/>
</dbReference>
<evidence type="ECO:0000313" key="10">
    <source>
        <dbReference type="Proteomes" id="UP000271098"/>
    </source>
</evidence>
<evidence type="ECO:0000313" key="11">
    <source>
        <dbReference type="WBParaSite" id="GPUH_0002278801-mRNA-1"/>
    </source>
</evidence>
<evidence type="ECO:0000256" key="6">
    <source>
        <dbReference type="ARBA" id="ARBA00023211"/>
    </source>
</evidence>
<keyword evidence="6" id="KW-0464">Manganese</keyword>
<dbReference type="PANTHER" id="PTHR12992">
    <property type="entry name" value="NUDIX HYDROLASE"/>
    <property type="match status" value="1"/>
</dbReference>
<reference evidence="11" key="1">
    <citation type="submission" date="2016-06" db="UniProtKB">
        <authorList>
            <consortium name="WormBaseParasite"/>
        </authorList>
    </citation>
    <scope>IDENTIFICATION</scope>
</reference>
<evidence type="ECO:0000256" key="1">
    <source>
        <dbReference type="ARBA" id="ARBA00001936"/>
    </source>
</evidence>
<sequence>MNTLRSRYSNAACSHRFTFDEQLREKFCERLRQPSNTVHPRYQIQRAANKKRDSAVLVPLVHSEGTPSILFTHRSMLLPDHRGEVCFPGGRMEPGETYEQAALRETEEEIGLNADRVEIWGKLRPVLTRHFTSTVTPCVGLVREADLSDIRAGCDEVQTVLAAPVEELCSRQFYTHFKRALRETEEEIGLNADRVEIWGKLRPVLTRHFTSTVTPCVGLVREADLSDIRAGCDEVQTVLAAPVEELCSRQFYTHFKRGKNFLGKKWYCSWLLIV</sequence>
<dbReference type="OrthoDB" id="10262892at2759"/>
<keyword evidence="5" id="KW-0460">Magnesium</keyword>
<evidence type="ECO:0000259" key="8">
    <source>
        <dbReference type="PROSITE" id="PS51462"/>
    </source>
</evidence>
<keyword evidence="10" id="KW-1185">Reference proteome</keyword>
<dbReference type="InterPro" id="IPR045121">
    <property type="entry name" value="CoAse"/>
</dbReference>
<dbReference type="PANTHER" id="PTHR12992:SF11">
    <property type="entry name" value="MITOCHONDRIAL COENZYME A DIPHOSPHATASE NUDT8"/>
    <property type="match status" value="1"/>
</dbReference>
<comment type="cofactor">
    <cofactor evidence="2">
        <name>Mg(2+)</name>
        <dbReference type="ChEBI" id="CHEBI:18420"/>
    </cofactor>
</comment>
<accession>A0A183EP70</accession>
<dbReference type="PRINTS" id="PR00502">
    <property type="entry name" value="NUDIXFAMILY"/>
</dbReference>
<dbReference type="GO" id="GO:0046872">
    <property type="term" value="F:metal ion binding"/>
    <property type="evidence" value="ECO:0007669"/>
    <property type="project" value="UniProtKB-KW"/>
</dbReference>
<protein>
    <submittedName>
        <fullName evidence="11">Nudix hydrolase domain-containing protein</fullName>
    </submittedName>
</protein>
<comment type="cofactor">
    <cofactor evidence="1">
        <name>Mn(2+)</name>
        <dbReference type="ChEBI" id="CHEBI:29035"/>
    </cofactor>
</comment>
<keyword evidence="4 7" id="KW-0378">Hydrolase</keyword>
<dbReference type="WBParaSite" id="GPUH_0002278801-mRNA-1">
    <property type="protein sequence ID" value="GPUH_0002278801-mRNA-1"/>
    <property type="gene ID" value="GPUH_0002278801"/>
</dbReference>
<dbReference type="InterPro" id="IPR000086">
    <property type="entry name" value="NUDIX_hydrolase_dom"/>
</dbReference>
<dbReference type="PROSITE" id="PS00893">
    <property type="entry name" value="NUDIX_BOX"/>
    <property type="match status" value="1"/>
</dbReference>
<dbReference type="AlphaFoldDB" id="A0A183EP70"/>
<dbReference type="EMBL" id="UYRT01095896">
    <property type="protein sequence ID" value="VDN40505.1"/>
    <property type="molecule type" value="Genomic_DNA"/>
</dbReference>
<gene>
    <name evidence="9" type="ORF">GPUH_LOCUS22761</name>
</gene>
<comment type="similarity">
    <text evidence="7">Belongs to the Nudix hydrolase family.</text>
</comment>
<evidence type="ECO:0000256" key="2">
    <source>
        <dbReference type="ARBA" id="ARBA00001946"/>
    </source>
</evidence>
<dbReference type="InterPro" id="IPR015797">
    <property type="entry name" value="NUDIX_hydrolase-like_dom_sf"/>
</dbReference>